<feature type="repeat" description="TPR" evidence="3">
    <location>
        <begin position="84"/>
        <end position="117"/>
    </location>
</feature>
<feature type="repeat" description="TPR" evidence="3">
    <location>
        <begin position="119"/>
        <end position="150"/>
    </location>
</feature>
<protein>
    <submittedName>
        <fullName evidence="5">Photosystem I assembly protein Ycf3</fullName>
    </submittedName>
</protein>
<dbReference type="EMBL" id="QLTW01000239">
    <property type="protein sequence ID" value="MBT9145952.1"/>
    <property type="molecule type" value="Genomic_DNA"/>
</dbReference>
<dbReference type="Pfam" id="PF13414">
    <property type="entry name" value="TPR_11"/>
    <property type="match status" value="2"/>
</dbReference>
<dbReference type="InterPro" id="IPR050498">
    <property type="entry name" value="Ycf3"/>
</dbReference>
<name>A0A9E2BI40_PSYF1</name>
<evidence type="ECO:0000313" key="6">
    <source>
        <dbReference type="Proteomes" id="UP000811545"/>
    </source>
</evidence>
<dbReference type="GO" id="GO:0009279">
    <property type="term" value="C:cell outer membrane"/>
    <property type="evidence" value="ECO:0007669"/>
    <property type="project" value="TreeGrafter"/>
</dbReference>
<dbReference type="SMART" id="SM00028">
    <property type="entry name" value="TPR"/>
    <property type="match status" value="4"/>
</dbReference>
<evidence type="ECO:0000256" key="4">
    <source>
        <dbReference type="SAM" id="MobiDB-lite"/>
    </source>
</evidence>
<dbReference type="GO" id="GO:0046813">
    <property type="term" value="P:receptor-mediated virion attachment to host cell"/>
    <property type="evidence" value="ECO:0007669"/>
    <property type="project" value="TreeGrafter"/>
</dbReference>
<dbReference type="PANTHER" id="PTHR44858">
    <property type="entry name" value="TETRATRICOPEPTIDE REPEAT PROTEIN 6"/>
    <property type="match status" value="1"/>
</dbReference>
<dbReference type="InterPro" id="IPR011990">
    <property type="entry name" value="TPR-like_helical_dom_sf"/>
</dbReference>
<dbReference type="PROSITE" id="PS50005">
    <property type="entry name" value="TPR"/>
    <property type="match status" value="3"/>
</dbReference>
<gene>
    <name evidence="5" type="primary">ycf3</name>
    <name evidence="5" type="ORF">DDT42_01830</name>
</gene>
<sequence>MIYKRTVKTALPKPPAEHPKDAAPSQSKKTLLEIARLPEMPVEIKKPDAAEEYFMRGLKYESKKKYKDAAEAYKKSLKIKPHYVDAYLNLGQVHYKLGKYSEAVDVYKQALKMRPDMQTYNKLGTLYIISGKYSEAIDTFEQAIGIDSRNPDAHFNLGIAYFLSGDKDAAYEEYIILNRLDGKLAEELFDLLYR</sequence>
<comment type="caution">
    <text evidence="5">The sequence shown here is derived from an EMBL/GenBank/DDBJ whole genome shotgun (WGS) entry which is preliminary data.</text>
</comment>
<feature type="region of interest" description="Disordered" evidence="4">
    <location>
        <begin position="1"/>
        <end position="27"/>
    </location>
</feature>
<proteinExistence type="predicted"/>
<dbReference type="AlphaFoldDB" id="A0A9E2BI40"/>
<dbReference type="PANTHER" id="PTHR44858:SF1">
    <property type="entry name" value="UDP-N-ACETYLGLUCOSAMINE--PEPTIDE N-ACETYLGLUCOSAMINYLTRANSFERASE SPINDLY-RELATED"/>
    <property type="match status" value="1"/>
</dbReference>
<feature type="repeat" description="TPR" evidence="3">
    <location>
        <begin position="50"/>
        <end position="83"/>
    </location>
</feature>
<dbReference type="SUPFAM" id="SSF48452">
    <property type="entry name" value="TPR-like"/>
    <property type="match status" value="1"/>
</dbReference>
<organism evidence="5 6">
    <name type="scientific">Psychracetigena formicireducens</name>
    <dbReference type="NCBI Taxonomy" id="2986056"/>
    <lineage>
        <taxon>Bacteria</taxon>
        <taxon>Bacillati</taxon>
        <taxon>Candidatus Lithacetigenota</taxon>
        <taxon>Candidatus Psychracetigena</taxon>
    </lineage>
</organism>
<dbReference type="InterPro" id="IPR019734">
    <property type="entry name" value="TPR_rpt"/>
</dbReference>
<keyword evidence="2 3" id="KW-0802">TPR repeat</keyword>
<evidence type="ECO:0000256" key="1">
    <source>
        <dbReference type="ARBA" id="ARBA00022737"/>
    </source>
</evidence>
<dbReference type="Gene3D" id="1.25.40.10">
    <property type="entry name" value="Tetratricopeptide repeat domain"/>
    <property type="match status" value="2"/>
</dbReference>
<evidence type="ECO:0000313" key="5">
    <source>
        <dbReference type="EMBL" id="MBT9145952.1"/>
    </source>
</evidence>
<keyword evidence="1" id="KW-0677">Repeat</keyword>
<evidence type="ECO:0000256" key="2">
    <source>
        <dbReference type="ARBA" id="ARBA00022803"/>
    </source>
</evidence>
<dbReference type="PROSITE" id="PS50293">
    <property type="entry name" value="TPR_REGION"/>
    <property type="match status" value="2"/>
</dbReference>
<accession>A0A9E2BI40</accession>
<reference evidence="5 6" key="1">
    <citation type="journal article" date="2021" name="bioRxiv">
        <title>Unique metabolic strategies in Hadean analogues reveal hints for primordial physiology.</title>
        <authorList>
            <person name="Nobu M.K."/>
            <person name="Nakai R."/>
            <person name="Tamazawa S."/>
            <person name="Mori H."/>
            <person name="Toyoda A."/>
            <person name="Ijiri A."/>
            <person name="Suzuki S."/>
            <person name="Kurokawa K."/>
            <person name="Kamagata Y."/>
            <person name="Tamaki H."/>
        </authorList>
    </citation>
    <scope>NUCLEOTIDE SEQUENCE [LARGE SCALE GENOMIC DNA]</scope>
    <source>
        <strain evidence="5">BS525</strain>
    </source>
</reference>
<evidence type="ECO:0000256" key="3">
    <source>
        <dbReference type="PROSITE-ProRule" id="PRU00339"/>
    </source>
</evidence>
<dbReference type="Proteomes" id="UP000811545">
    <property type="component" value="Unassembled WGS sequence"/>
</dbReference>